<protein>
    <submittedName>
        <fullName evidence="3">Alpha/beta hydrolase</fullName>
    </submittedName>
    <submittedName>
        <fullName evidence="2">Pimeloyl-ACP methyl ester carboxylesterase</fullName>
    </submittedName>
</protein>
<keyword evidence="4" id="KW-1185">Reference proteome</keyword>
<evidence type="ECO:0000313" key="2">
    <source>
        <dbReference type="EMBL" id="MBB3918227.1"/>
    </source>
</evidence>
<dbReference type="InterPro" id="IPR029058">
    <property type="entry name" value="AB_hydrolase_fold"/>
</dbReference>
<evidence type="ECO:0000259" key="1">
    <source>
        <dbReference type="Pfam" id="PF12697"/>
    </source>
</evidence>
<sequence length="231" mass="24841">MSSKPSIVFAHGLWADGSCFSKVINLLVADGYEVIATQNHLNTVADDAAAVRTSFGRASGPIVLVGHSYGGTVITTAGTDDRVAALVYICALAPEDGDTTQADQTKFPQTPVFDHIEVADGRLFLRPAGIADFAGDLPEAEQKLVWATQMGPLADLFSQPVPGAAWKSKPTYYIVGKEDRTVQPELQRFLAKRMEAKVTELASSHVPMLSQPQRVYEVIREAANAVQQGGR</sequence>
<evidence type="ECO:0000313" key="5">
    <source>
        <dbReference type="Proteomes" id="UP000545490"/>
    </source>
</evidence>
<evidence type="ECO:0000313" key="3">
    <source>
        <dbReference type="EMBL" id="RUM09009.1"/>
    </source>
</evidence>
<dbReference type="Proteomes" id="UP000545490">
    <property type="component" value="Unassembled WGS sequence"/>
</dbReference>
<accession>A0A7W6BFP2</accession>
<feature type="domain" description="AB hydrolase-1" evidence="1">
    <location>
        <begin position="7"/>
        <end position="217"/>
    </location>
</feature>
<dbReference type="GO" id="GO:0016787">
    <property type="term" value="F:hydrolase activity"/>
    <property type="evidence" value="ECO:0007669"/>
    <property type="project" value="UniProtKB-KW"/>
</dbReference>
<dbReference type="PANTHER" id="PTHR37017">
    <property type="entry name" value="AB HYDROLASE-1 DOMAIN-CONTAINING PROTEIN-RELATED"/>
    <property type="match status" value="1"/>
</dbReference>
<dbReference type="PANTHER" id="PTHR37017:SF11">
    <property type="entry name" value="ESTERASE_LIPASE_THIOESTERASE DOMAIN-CONTAINING PROTEIN"/>
    <property type="match status" value="1"/>
</dbReference>
<name>A0A7W6BFP2_9HYPH</name>
<evidence type="ECO:0000313" key="4">
    <source>
        <dbReference type="Proteomes" id="UP000272004"/>
    </source>
</evidence>
<dbReference type="Gene3D" id="3.40.50.1820">
    <property type="entry name" value="alpha/beta hydrolase"/>
    <property type="match status" value="1"/>
</dbReference>
<proteinExistence type="predicted"/>
<comment type="caution">
    <text evidence="2">The sequence shown here is derived from an EMBL/GenBank/DDBJ whole genome shotgun (WGS) entry which is preliminary data.</text>
</comment>
<keyword evidence="3" id="KW-0378">Hydrolase</keyword>
<reference evidence="3 4" key="1">
    <citation type="submission" date="2018-11" db="EMBL/GenBank/DDBJ databases">
        <authorList>
            <person name="Huo Y."/>
        </authorList>
    </citation>
    <scope>NUCLEOTIDE SEQUENCE [LARGE SCALE GENOMIC DNA]</scope>
    <source>
        <strain evidence="3 4">CCBAU 33202</strain>
    </source>
</reference>
<gene>
    <name evidence="3" type="ORF">EFB14_26875</name>
    <name evidence="2" type="ORF">GGQ65_005562</name>
</gene>
<dbReference type="AlphaFoldDB" id="A0A7W6BFP2"/>
<dbReference type="Pfam" id="PF12697">
    <property type="entry name" value="Abhydrolase_6"/>
    <property type="match status" value="1"/>
</dbReference>
<dbReference type="EMBL" id="JACIDG010000017">
    <property type="protein sequence ID" value="MBB3918227.1"/>
    <property type="molecule type" value="Genomic_DNA"/>
</dbReference>
<dbReference type="InterPro" id="IPR052897">
    <property type="entry name" value="Sec-Metab_Biosynth_Hydrolase"/>
</dbReference>
<dbReference type="Proteomes" id="UP000272004">
    <property type="component" value="Unassembled WGS sequence"/>
</dbReference>
<dbReference type="RefSeq" id="WP_126829545.1">
    <property type="nucleotide sequence ID" value="NZ_JACIDG010000017.1"/>
</dbReference>
<reference evidence="2 5" key="2">
    <citation type="submission" date="2020-08" db="EMBL/GenBank/DDBJ databases">
        <title>Genomic Encyclopedia of Type Strains, Phase IV (KMG-IV): sequencing the most valuable type-strain genomes for metagenomic binning, comparative biology and taxonomic classification.</title>
        <authorList>
            <person name="Goeker M."/>
        </authorList>
    </citation>
    <scope>NUCLEOTIDE SEQUENCE [LARGE SCALE GENOMIC DNA]</scope>
    <source>
        <strain evidence="2 5">DSM 19331</strain>
    </source>
</reference>
<dbReference type="EMBL" id="RJJU01000017">
    <property type="protein sequence ID" value="RUM09009.1"/>
    <property type="molecule type" value="Genomic_DNA"/>
</dbReference>
<dbReference type="SUPFAM" id="SSF53474">
    <property type="entry name" value="alpha/beta-Hydrolases"/>
    <property type="match status" value="1"/>
</dbReference>
<dbReference type="InterPro" id="IPR000073">
    <property type="entry name" value="AB_hydrolase_1"/>
</dbReference>
<organism evidence="2 5">
    <name type="scientific">Rhizobium fabae</name>
    <dbReference type="NCBI Taxonomy" id="573179"/>
    <lineage>
        <taxon>Bacteria</taxon>
        <taxon>Pseudomonadati</taxon>
        <taxon>Pseudomonadota</taxon>
        <taxon>Alphaproteobacteria</taxon>
        <taxon>Hyphomicrobiales</taxon>
        <taxon>Rhizobiaceae</taxon>
        <taxon>Rhizobium/Agrobacterium group</taxon>
        <taxon>Rhizobium</taxon>
    </lineage>
</organism>